<evidence type="ECO:0000313" key="11">
    <source>
        <dbReference type="EMBL" id="TWT34012.1"/>
    </source>
</evidence>
<keyword evidence="5" id="KW-0448">Lipopolysaccharide biosynthesis</keyword>
<evidence type="ECO:0000259" key="9">
    <source>
        <dbReference type="Pfam" id="PF02719"/>
    </source>
</evidence>
<dbReference type="Pfam" id="PF08485">
    <property type="entry name" value="Polysacc_syn_2C"/>
    <property type="match status" value="1"/>
</dbReference>
<sequence>MFDGKTIFVTGGTGSFGNSFTRMVLAEHSPERVVVFSRDEKKQHDMRLALADERVQFCIGDIRDRAQVTSAMRGADYVFHAAALKQVPSCEFFPFEAVQTNIIGAHNVLEAAEEVGVQKLVVLSTDKAVYPVNAMGQTKALMEKLMLAKAQSFQSCCATFCGVRYGNVMCSRGSVIPLFIDQIKAGQPLTVTDPSMTRLLLPLIEAVRLVTFAMENGQQGDVLVQKATASTVEDLAQALLNLFGADNEVKIVGVRAGEKKHEVLLTPEEMLRAEEYENYYRVPCRAGRNYEDYFSRGDLKATFIKDGYTSENARRLSVADIEDLLLSLPEVQAELKTWPAATKLKRFAA</sequence>
<dbReference type="GO" id="GO:0003978">
    <property type="term" value="F:UDP-glucose 4-epimerase activity"/>
    <property type="evidence" value="ECO:0007669"/>
    <property type="project" value="UniProtKB-EC"/>
</dbReference>
<dbReference type="Pfam" id="PF02719">
    <property type="entry name" value="Polysacc_synt_2"/>
    <property type="match status" value="1"/>
</dbReference>
<dbReference type="RefSeq" id="WP_146567103.1">
    <property type="nucleotide sequence ID" value="NZ_SIHJ01000002.1"/>
</dbReference>
<dbReference type="InterPro" id="IPR036291">
    <property type="entry name" value="NAD(P)-bd_dom_sf"/>
</dbReference>
<dbReference type="OrthoDB" id="9803111at2"/>
<proteinExistence type="inferred from homology"/>
<accession>A0A5C5V8E7</accession>
<evidence type="ECO:0000256" key="7">
    <source>
        <dbReference type="ARBA" id="ARBA00031367"/>
    </source>
</evidence>
<evidence type="ECO:0000256" key="3">
    <source>
        <dbReference type="ARBA" id="ARBA00013189"/>
    </source>
</evidence>
<evidence type="ECO:0000256" key="8">
    <source>
        <dbReference type="ARBA" id="ARBA00033067"/>
    </source>
</evidence>
<dbReference type="PANTHER" id="PTHR43318:SF2">
    <property type="entry name" value="UDP-N-ACETYLGLUCOSAMINE 4,6-DEHYDRATASE (INVERTING)"/>
    <property type="match status" value="1"/>
</dbReference>
<evidence type="ECO:0000256" key="1">
    <source>
        <dbReference type="ARBA" id="ARBA00000083"/>
    </source>
</evidence>
<dbReference type="CDD" id="cd05237">
    <property type="entry name" value="UDP_invert_4-6DH_SDR_e"/>
    <property type="match status" value="1"/>
</dbReference>
<name>A0A5C5V8E7_9BACT</name>
<dbReference type="EC" id="5.1.3.2" evidence="3"/>
<comment type="similarity">
    <text evidence="2">Belongs to the polysaccharide synthase family.</text>
</comment>
<dbReference type="AlphaFoldDB" id="A0A5C5V8E7"/>
<dbReference type="InterPro" id="IPR003869">
    <property type="entry name" value="Polysac_CapD-like"/>
</dbReference>
<evidence type="ECO:0000256" key="4">
    <source>
        <dbReference type="ARBA" id="ARBA00018569"/>
    </source>
</evidence>
<dbReference type="Gene3D" id="3.40.50.720">
    <property type="entry name" value="NAD(P)-binding Rossmann-like Domain"/>
    <property type="match status" value="1"/>
</dbReference>
<evidence type="ECO:0000256" key="2">
    <source>
        <dbReference type="ARBA" id="ARBA00007430"/>
    </source>
</evidence>
<protein>
    <recommendedName>
        <fullName evidence="4">UDP-glucose 4-epimerase</fullName>
        <ecNumber evidence="3">5.1.3.2</ecNumber>
    </recommendedName>
    <alternativeName>
        <fullName evidence="8">Galactowaldenase</fullName>
    </alternativeName>
    <alternativeName>
        <fullName evidence="7">UDP-galactose 4-epimerase</fullName>
    </alternativeName>
</protein>
<gene>
    <name evidence="11" type="primary">capD</name>
    <name evidence="11" type="ORF">KOR34_38480</name>
</gene>
<feature type="domain" description="UDP-glucose 4-epimerase CapD C-terminal" evidence="10">
    <location>
        <begin position="289"/>
        <end position="332"/>
    </location>
</feature>
<dbReference type="Proteomes" id="UP000316714">
    <property type="component" value="Unassembled WGS sequence"/>
</dbReference>
<dbReference type="EMBL" id="SIHJ01000002">
    <property type="protein sequence ID" value="TWT34012.1"/>
    <property type="molecule type" value="Genomic_DNA"/>
</dbReference>
<comment type="caution">
    <text evidence="11">The sequence shown here is derived from an EMBL/GenBank/DDBJ whole genome shotgun (WGS) entry which is preliminary data.</text>
</comment>
<dbReference type="SUPFAM" id="SSF51735">
    <property type="entry name" value="NAD(P)-binding Rossmann-fold domains"/>
    <property type="match status" value="1"/>
</dbReference>
<keyword evidence="12" id="KW-1185">Reference proteome</keyword>
<feature type="domain" description="Polysaccharide biosynthesis protein CapD-like" evidence="9">
    <location>
        <begin position="7"/>
        <end position="282"/>
    </location>
</feature>
<keyword evidence="6 11" id="KW-0413">Isomerase</keyword>
<evidence type="ECO:0000256" key="6">
    <source>
        <dbReference type="ARBA" id="ARBA00023235"/>
    </source>
</evidence>
<dbReference type="GO" id="GO:0009103">
    <property type="term" value="P:lipopolysaccharide biosynthetic process"/>
    <property type="evidence" value="ECO:0007669"/>
    <property type="project" value="UniProtKB-KW"/>
</dbReference>
<evidence type="ECO:0000259" key="10">
    <source>
        <dbReference type="Pfam" id="PF08485"/>
    </source>
</evidence>
<comment type="catalytic activity">
    <reaction evidence="1">
        <text>UDP-alpha-D-glucose = UDP-alpha-D-galactose</text>
        <dbReference type="Rhea" id="RHEA:22168"/>
        <dbReference type="ChEBI" id="CHEBI:58885"/>
        <dbReference type="ChEBI" id="CHEBI:66914"/>
        <dbReference type="EC" id="5.1.3.2"/>
    </reaction>
</comment>
<evidence type="ECO:0000313" key="12">
    <source>
        <dbReference type="Proteomes" id="UP000316714"/>
    </source>
</evidence>
<organism evidence="11 12">
    <name type="scientific">Posidoniimonas corsicana</name>
    <dbReference type="NCBI Taxonomy" id="1938618"/>
    <lineage>
        <taxon>Bacteria</taxon>
        <taxon>Pseudomonadati</taxon>
        <taxon>Planctomycetota</taxon>
        <taxon>Planctomycetia</taxon>
        <taxon>Pirellulales</taxon>
        <taxon>Lacipirellulaceae</taxon>
        <taxon>Posidoniimonas</taxon>
    </lineage>
</organism>
<dbReference type="InterPro" id="IPR051203">
    <property type="entry name" value="Polysaccharide_Synthase-Rel"/>
</dbReference>
<evidence type="ECO:0000256" key="5">
    <source>
        <dbReference type="ARBA" id="ARBA00022985"/>
    </source>
</evidence>
<dbReference type="InterPro" id="IPR013692">
    <property type="entry name" value="CapD_C"/>
</dbReference>
<dbReference type="PANTHER" id="PTHR43318">
    <property type="entry name" value="UDP-N-ACETYLGLUCOSAMINE 4,6-DEHYDRATASE"/>
    <property type="match status" value="1"/>
</dbReference>
<reference evidence="11 12" key="1">
    <citation type="submission" date="2019-02" db="EMBL/GenBank/DDBJ databases">
        <title>Deep-cultivation of Planctomycetes and their phenomic and genomic characterization uncovers novel biology.</title>
        <authorList>
            <person name="Wiegand S."/>
            <person name="Jogler M."/>
            <person name="Boedeker C."/>
            <person name="Pinto D."/>
            <person name="Vollmers J."/>
            <person name="Rivas-Marin E."/>
            <person name="Kohn T."/>
            <person name="Peeters S.H."/>
            <person name="Heuer A."/>
            <person name="Rast P."/>
            <person name="Oberbeckmann S."/>
            <person name="Bunk B."/>
            <person name="Jeske O."/>
            <person name="Meyerdierks A."/>
            <person name="Storesund J.E."/>
            <person name="Kallscheuer N."/>
            <person name="Luecker S."/>
            <person name="Lage O.M."/>
            <person name="Pohl T."/>
            <person name="Merkel B.J."/>
            <person name="Hornburger P."/>
            <person name="Mueller R.-W."/>
            <person name="Bruemmer F."/>
            <person name="Labrenz M."/>
            <person name="Spormann A.M."/>
            <person name="Op Den Camp H."/>
            <person name="Overmann J."/>
            <person name="Amann R."/>
            <person name="Jetten M.S.M."/>
            <person name="Mascher T."/>
            <person name="Medema M.H."/>
            <person name="Devos D.P."/>
            <person name="Kaster A.-K."/>
            <person name="Ovreas L."/>
            <person name="Rohde M."/>
            <person name="Galperin M.Y."/>
            <person name="Jogler C."/>
        </authorList>
    </citation>
    <scope>NUCLEOTIDE SEQUENCE [LARGE SCALE GENOMIC DNA]</scope>
    <source>
        <strain evidence="11 12">KOR34</strain>
    </source>
</reference>